<evidence type="ECO:0000259" key="2">
    <source>
        <dbReference type="Pfam" id="PF20151"/>
    </source>
</evidence>
<dbReference type="InterPro" id="IPR045340">
    <property type="entry name" value="DUF6533"/>
</dbReference>
<keyword evidence="4" id="KW-1185">Reference proteome</keyword>
<protein>
    <recommendedName>
        <fullName evidence="2">DUF6533 domain-containing protein</fullName>
    </recommendedName>
</protein>
<name>A0AAD5V0P7_9APHY</name>
<evidence type="ECO:0000313" key="3">
    <source>
        <dbReference type="EMBL" id="KAJ3481661.1"/>
    </source>
</evidence>
<dbReference type="Pfam" id="PF20151">
    <property type="entry name" value="DUF6533"/>
    <property type="match status" value="1"/>
</dbReference>
<feature type="transmembrane region" description="Helical" evidence="1">
    <location>
        <begin position="13"/>
        <end position="35"/>
    </location>
</feature>
<feature type="transmembrane region" description="Helical" evidence="1">
    <location>
        <begin position="235"/>
        <end position="256"/>
    </location>
</feature>
<dbReference type="EMBL" id="JANAWD010000310">
    <property type="protein sequence ID" value="KAJ3481661.1"/>
    <property type="molecule type" value="Genomic_DNA"/>
</dbReference>
<keyword evidence="1" id="KW-0812">Transmembrane</keyword>
<organism evidence="3 4">
    <name type="scientific">Meripilus lineatus</name>
    <dbReference type="NCBI Taxonomy" id="2056292"/>
    <lineage>
        <taxon>Eukaryota</taxon>
        <taxon>Fungi</taxon>
        <taxon>Dikarya</taxon>
        <taxon>Basidiomycota</taxon>
        <taxon>Agaricomycotina</taxon>
        <taxon>Agaricomycetes</taxon>
        <taxon>Polyporales</taxon>
        <taxon>Meripilaceae</taxon>
        <taxon>Meripilus</taxon>
    </lineage>
</organism>
<feature type="transmembrane region" description="Helical" evidence="1">
    <location>
        <begin position="81"/>
        <end position="104"/>
    </location>
</feature>
<feature type="transmembrane region" description="Helical" evidence="1">
    <location>
        <begin position="184"/>
        <end position="208"/>
    </location>
</feature>
<reference evidence="3" key="1">
    <citation type="submission" date="2022-07" db="EMBL/GenBank/DDBJ databases">
        <title>Genome Sequence of Physisporinus lineatus.</title>
        <authorList>
            <person name="Buettner E."/>
        </authorList>
    </citation>
    <scope>NUCLEOTIDE SEQUENCE</scope>
    <source>
        <strain evidence="3">VT162</strain>
    </source>
</reference>
<evidence type="ECO:0000256" key="1">
    <source>
        <dbReference type="SAM" id="Phobius"/>
    </source>
</evidence>
<dbReference type="AlphaFoldDB" id="A0AAD5V0P7"/>
<keyword evidence="1" id="KW-0472">Membrane</keyword>
<comment type="caution">
    <text evidence="3">The sequence shown here is derived from an EMBL/GenBank/DDBJ whole genome shotgun (WGS) entry which is preliminary data.</text>
</comment>
<evidence type="ECO:0000313" key="4">
    <source>
        <dbReference type="Proteomes" id="UP001212997"/>
    </source>
</evidence>
<proteinExistence type="predicted"/>
<feature type="domain" description="DUF6533" evidence="2">
    <location>
        <begin position="16"/>
        <end position="61"/>
    </location>
</feature>
<gene>
    <name evidence="3" type="ORF">NLI96_g7506</name>
</gene>
<sequence length="303" mass="34360">MPLTRVLSSHERLMVYADIVAVAIFVWDYLLTIHLEVDYMWPAKWSLVKVLFMLTRYSPIVDLPLALFLDTRPRIPVEACHILFLVRFWSATMGISIAWILLALRTWAIWGRGKRLGCALVVVYIGCSAPTLVFEKILLDSTTCTLFSPPPHDSVDVAGTVVPKNEHETMSFGCMSTRPYPTQIVIWGLVMVTIFETFVIILTLVNGFRKGSFREERIERVGGRRSVVVVLYRDGFLYFIYLFCITLVNIIMTAAIPGTRGPVNLLTLQRVMHSCLGARVLFNLRKAHKVEFYGVELSGLVTI</sequence>
<keyword evidence="1" id="KW-1133">Transmembrane helix</keyword>
<accession>A0AAD5V0P7</accession>
<dbReference type="Proteomes" id="UP001212997">
    <property type="component" value="Unassembled WGS sequence"/>
</dbReference>
<feature type="transmembrane region" description="Helical" evidence="1">
    <location>
        <begin position="116"/>
        <end position="134"/>
    </location>
</feature>